<dbReference type="GO" id="GO:0004175">
    <property type="term" value="F:endopeptidase activity"/>
    <property type="evidence" value="ECO:0007669"/>
    <property type="project" value="UniProtKB-ARBA"/>
</dbReference>
<keyword evidence="1" id="KW-0472">Membrane</keyword>
<dbReference type="AlphaFoldDB" id="A0A1H5G829"/>
<evidence type="ECO:0000259" key="2">
    <source>
        <dbReference type="Pfam" id="PF02517"/>
    </source>
</evidence>
<feature type="transmembrane region" description="Helical" evidence="1">
    <location>
        <begin position="113"/>
        <end position="136"/>
    </location>
</feature>
<evidence type="ECO:0000313" key="3">
    <source>
        <dbReference type="EMBL" id="SEE11903.1"/>
    </source>
</evidence>
<feature type="transmembrane region" description="Helical" evidence="1">
    <location>
        <begin position="200"/>
        <end position="218"/>
    </location>
</feature>
<dbReference type="PANTHER" id="PTHR36435:SF1">
    <property type="entry name" value="CAAX AMINO TERMINAL PROTEASE FAMILY PROTEIN"/>
    <property type="match status" value="1"/>
</dbReference>
<gene>
    <name evidence="3" type="ORF">SAMN04488554_1570</name>
</gene>
<dbReference type="PANTHER" id="PTHR36435">
    <property type="entry name" value="SLR1288 PROTEIN"/>
    <property type="match status" value="1"/>
</dbReference>
<organism evidence="3 4">
    <name type="scientific">Ruania alba</name>
    <dbReference type="NCBI Taxonomy" id="648782"/>
    <lineage>
        <taxon>Bacteria</taxon>
        <taxon>Bacillati</taxon>
        <taxon>Actinomycetota</taxon>
        <taxon>Actinomycetes</taxon>
        <taxon>Micrococcales</taxon>
        <taxon>Ruaniaceae</taxon>
        <taxon>Ruania</taxon>
    </lineage>
</organism>
<dbReference type="Proteomes" id="UP000199220">
    <property type="component" value="Unassembled WGS sequence"/>
</dbReference>
<dbReference type="STRING" id="648782.SAMN04488554_1570"/>
<dbReference type="EMBL" id="FNTX01000001">
    <property type="protein sequence ID" value="SEE11903.1"/>
    <property type="molecule type" value="Genomic_DNA"/>
</dbReference>
<keyword evidence="1" id="KW-1133">Transmembrane helix</keyword>
<dbReference type="InterPro" id="IPR003675">
    <property type="entry name" value="Rce1/LyrA-like_dom"/>
</dbReference>
<feature type="transmembrane region" description="Helical" evidence="1">
    <location>
        <begin position="74"/>
        <end position="93"/>
    </location>
</feature>
<accession>A0A1H5G829</accession>
<sequence length="219" mass="22974">MQGVVVILAITVVVFGAALALLLTAGDPAARLPIVVVPALLVHTVLAGTALIVIVRRSPTTFRSIGFTKPTARLWHLLWQVPVIITVAVLVQVATSVLTSGASEDAGGSIDSLLTGTSGTTVVVLVVTLAVLVPFWEETLFRGLIFTSTRARWGTGVATAVTALLFAIAHGIPILLPYYVTLGFALSLLRIFHRSIWGPLVLHVTINTIASTAVLTTLG</sequence>
<proteinExistence type="predicted"/>
<feature type="transmembrane region" description="Helical" evidence="1">
    <location>
        <begin position="157"/>
        <end position="180"/>
    </location>
</feature>
<feature type="transmembrane region" description="Helical" evidence="1">
    <location>
        <begin position="30"/>
        <end position="54"/>
    </location>
</feature>
<evidence type="ECO:0000313" key="4">
    <source>
        <dbReference type="Proteomes" id="UP000199220"/>
    </source>
</evidence>
<protein>
    <recommendedName>
        <fullName evidence="2">CAAX prenyl protease 2/Lysostaphin resistance protein A-like domain-containing protein</fullName>
    </recommendedName>
</protein>
<keyword evidence="4" id="KW-1185">Reference proteome</keyword>
<reference evidence="4" key="1">
    <citation type="submission" date="2016-10" db="EMBL/GenBank/DDBJ databases">
        <authorList>
            <person name="Varghese N."/>
            <person name="Submissions S."/>
        </authorList>
    </citation>
    <scope>NUCLEOTIDE SEQUENCE [LARGE SCALE GENOMIC DNA]</scope>
    <source>
        <strain evidence="4">DSM 21368</strain>
    </source>
</reference>
<dbReference type="Pfam" id="PF02517">
    <property type="entry name" value="Rce1-like"/>
    <property type="match status" value="1"/>
</dbReference>
<evidence type="ECO:0000256" key="1">
    <source>
        <dbReference type="SAM" id="Phobius"/>
    </source>
</evidence>
<keyword evidence="1" id="KW-0812">Transmembrane</keyword>
<dbReference type="GO" id="GO:0080120">
    <property type="term" value="P:CAAX-box protein maturation"/>
    <property type="evidence" value="ECO:0007669"/>
    <property type="project" value="UniProtKB-ARBA"/>
</dbReference>
<dbReference type="InterPro" id="IPR052710">
    <property type="entry name" value="CAAX_protease"/>
</dbReference>
<name>A0A1H5G829_9MICO</name>
<feature type="domain" description="CAAX prenyl protease 2/Lysostaphin resistance protein A-like" evidence="2">
    <location>
        <begin position="122"/>
        <end position="209"/>
    </location>
</feature>